<dbReference type="RefSeq" id="WP_327619987.1">
    <property type="nucleotide sequence ID" value="NZ_JAYWTM010000071.1"/>
</dbReference>
<dbReference type="Pfam" id="PF10106">
    <property type="entry name" value="DUF2345"/>
    <property type="match status" value="1"/>
</dbReference>
<proteinExistence type="predicted"/>
<feature type="non-terminal residue" evidence="2">
    <location>
        <position position="147"/>
    </location>
</feature>
<evidence type="ECO:0000313" key="2">
    <source>
        <dbReference type="EMBL" id="MEC5345333.1"/>
    </source>
</evidence>
<dbReference type="Proteomes" id="UP001309705">
    <property type="component" value="Unassembled WGS sequence"/>
</dbReference>
<evidence type="ECO:0000259" key="1">
    <source>
        <dbReference type="Pfam" id="PF10106"/>
    </source>
</evidence>
<protein>
    <submittedName>
        <fullName evidence="2">DUF2345 domain-containing protein</fullName>
    </submittedName>
</protein>
<comment type="caution">
    <text evidence="2">The sequence shown here is derived from an EMBL/GenBank/DDBJ whole genome shotgun (WGS) entry which is preliminary data.</text>
</comment>
<accession>A0ABU6JXH2</accession>
<dbReference type="EMBL" id="JAYWTM010000071">
    <property type="protein sequence ID" value="MEC5345333.1"/>
    <property type="molecule type" value="Genomic_DNA"/>
</dbReference>
<gene>
    <name evidence="2" type="ORF">VSX58_22430</name>
</gene>
<sequence>GAENVGQTALNAGLKALTQAGIVMHAPQGVGIASEKSVRVSSGGESVALTAGKNVDVSVMKRFTAAAGEAISLLARKMGVKIFAAQGKVEIQAQSDALSLTGQKEVTLSSATQSVRITAQDELLLNCGGGYIRLKGGNIELGCPGNI</sequence>
<feature type="non-terminal residue" evidence="2">
    <location>
        <position position="1"/>
    </location>
</feature>
<evidence type="ECO:0000313" key="3">
    <source>
        <dbReference type="Proteomes" id="UP001309705"/>
    </source>
</evidence>
<organism evidence="2 3">
    <name type="scientific">Brenneria populi</name>
    <dbReference type="NCBI Taxonomy" id="1505588"/>
    <lineage>
        <taxon>Bacteria</taxon>
        <taxon>Pseudomonadati</taxon>
        <taxon>Pseudomonadota</taxon>
        <taxon>Gammaproteobacteria</taxon>
        <taxon>Enterobacterales</taxon>
        <taxon>Pectobacteriaceae</taxon>
        <taxon>Brenneria</taxon>
    </lineage>
</organism>
<reference evidence="2 3" key="1">
    <citation type="journal article" date="2017" name="Int. J. Syst. Evol. Microbiol.">
        <title>Brenneria populi subsp. brevivirga subsp. nov. isolated from symptomatic bark of Populus x euramericana canker, and description of Brenneria populi subsp. populi subsp. nov.</title>
        <authorList>
            <person name="Zheng M.H."/>
            <person name="Piao C.G."/>
            <person name="Xue H."/>
            <person name="Guo M.W."/>
            <person name="Li Y."/>
        </authorList>
    </citation>
    <scope>NUCLEOTIDE SEQUENCE [LARGE SCALE GENOMIC DNA]</scope>
    <source>
        <strain evidence="2 3">D9-5</strain>
    </source>
</reference>
<feature type="domain" description="DUF2345" evidence="1">
    <location>
        <begin position="12"/>
        <end position="147"/>
    </location>
</feature>
<dbReference type="InterPro" id="IPR018769">
    <property type="entry name" value="VgrG2_DUF2345"/>
</dbReference>
<name>A0ABU6JXH2_9GAMM</name>
<keyword evidence="3" id="KW-1185">Reference proteome</keyword>